<protein>
    <submittedName>
        <fullName evidence="1">Competence protein</fullName>
    </submittedName>
</protein>
<name>A0A920C839_9BACI</name>
<accession>A0A920C839</accession>
<organism evidence="1 2">
    <name type="scientific">Ornithinibacillus bavariensis</name>
    <dbReference type="NCBI Taxonomy" id="545502"/>
    <lineage>
        <taxon>Bacteria</taxon>
        <taxon>Bacillati</taxon>
        <taxon>Bacillota</taxon>
        <taxon>Bacilli</taxon>
        <taxon>Bacillales</taxon>
        <taxon>Bacillaceae</taxon>
        <taxon>Ornithinibacillus</taxon>
    </lineage>
</organism>
<gene>
    <name evidence="1" type="ORF">J43TS3_28990</name>
</gene>
<reference evidence="1" key="1">
    <citation type="submission" date="2021-03" db="EMBL/GenBank/DDBJ databases">
        <title>Antimicrobial resistance genes in bacteria isolated from Japanese honey, and their potential for conferring macrolide and lincosamide resistance in the American foulbrood pathogen Paenibacillus larvae.</title>
        <authorList>
            <person name="Okamoto M."/>
            <person name="Kumagai M."/>
            <person name="Kanamori H."/>
            <person name="Takamatsu D."/>
        </authorList>
    </citation>
    <scope>NUCLEOTIDE SEQUENCE</scope>
    <source>
        <strain evidence="1">J43TS3</strain>
    </source>
</reference>
<keyword evidence="2" id="KW-1185">Reference proteome</keyword>
<dbReference type="Pfam" id="PF06338">
    <property type="entry name" value="ComK"/>
    <property type="match status" value="1"/>
</dbReference>
<proteinExistence type="predicted"/>
<dbReference type="EMBL" id="BORP01000006">
    <property type="protein sequence ID" value="GIO28288.1"/>
    <property type="molecule type" value="Genomic_DNA"/>
</dbReference>
<dbReference type="GO" id="GO:0030420">
    <property type="term" value="P:establishment of competence for transformation"/>
    <property type="evidence" value="ECO:0007669"/>
    <property type="project" value="InterPro"/>
</dbReference>
<comment type="caution">
    <text evidence="1">The sequence shown here is derived from an EMBL/GenBank/DDBJ whole genome shotgun (WGS) entry which is preliminary data.</text>
</comment>
<sequence length="157" mass="18345">MSRILPHYEINERTMALLPSNNISYETIAMETDQTLYIEKTPFEIIKRGCLDNFCSFEGRRESIKYLTGFSRKVPIPISIYRNIFAFPTRALKDWKCGWIFYNHVESIVEDVSRYHQTLVIFKNGNQIKMDVTILELLKQLERTSLIKSLSSGALRS</sequence>
<dbReference type="InterPro" id="IPR010461">
    <property type="entry name" value="ComK"/>
</dbReference>
<dbReference type="Proteomes" id="UP000676917">
    <property type="component" value="Unassembled WGS sequence"/>
</dbReference>
<evidence type="ECO:0000313" key="1">
    <source>
        <dbReference type="EMBL" id="GIO28288.1"/>
    </source>
</evidence>
<evidence type="ECO:0000313" key="2">
    <source>
        <dbReference type="Proteomes" id="UP000676917"/>
    </source>
</evidence>
<dbReference type="RefSeq" id="WP_212921742.1">
    <property type="nucleotide sequence ID" value="NZ_BORP01000006.1"/>
</dbReference>
<dbReference type="AlphaFoldDB" id="A0A920C839"/>